<feature type="compositionally biased region" description="Pro residues" evidence="1">
    <location>
        <begin position="453"/>
        <end position="471"/>
    </location>
</feature>
<dbReference type="EMBL" id="ML179316">
    <property type="protein sequence ID" value="THU91073.1"/>
    <property type="molecule type" value="Genomic_DNA"/>
</dbReference>
<dbReference type="Pfam" id="PF13650">
    <property type="entry name" value="Asp_protease_2"/>
    <property type="match status" value="1"/>
</dbReference>
<dbReference type="OrthoDB" id="5535068at2759"/>
<sequence length="774" mass="87345">MPIPGAPGAPVFNGDRASDFLVLVEQLGNQAGITDKDHLVDWIVRYSTIDVRDTIQWLEQFDPEEDTKTWDEACETLKSLYASRDKAPQVTRKDLENFCKHTSETNVFTSSEDVDSYRIKYTKFAAPLVKNKKISKEERNYYFVTGLPNATLEWFHNQLPADKRYVNSAPEVDETVKIIKQRYNHNTIFYKPWTTSADKNKRVRFDLDGNRVDPSNDTDNSSQKAQKSPNSSVDDLAKQFNDMRINQASMNSALNELTRAIRQDNNPTLHSSQNQQPSYELQRRCFICGETNTHPLHPSRCHLMPGLLRDNLVIVNPNNQRYQLPTGNDLPKLPRDYEGGVAAFLRRQQAPNQQTSNAEFRRDAPPHINNASTSTIGLSYGGVDIFNSDVFAISAPDANDFNSYPGLRSGRDTSKRFDPKARPPRVDDQVQQTNDRGQTTRQRQPPIDTQPSQPVPGPSTQPVPNRQPPQVPTQKNIDVPQPKNPDVSMKDGTNKTGPSYHFTSTMSENTDIDKLYKKIIETEISIPVGQLIGASPALQKMVAESTRTKREYKTKSAEYSIDSDSYFETGREGETGTKISSNVCVGDFEELSSFLVHYSNAVMIQPEKFYAMVTGKMEVSINGVSLSAMIDSGSELNLMGEDVPERVGLPVDFEGMKWTLTGVNGGPERLRGVVTDVPMKLGKHEFPHHLFVANKPLENQDIILGQPFLHWFAARLDYWRTGVVKLYLWKDGDKTNRPTLSIVITDPTDKRNTTAIDRSSNEASIEYYEEDEDF</sequence>
<dbReference type="Proteomes" id="UP000297245">
    <property type="component" value="Unassembled WGS sequence"/>
</dbReference>
<dbReference type="Gene3D" id="2.40.70.10">
    <property type="entry name" value="Acid Proteases"/>
    <property type="match status" value="1"/>
</dbReference>
<feature type="compositionally biased region" description="Polar residues" evidence="1">
    <location>
        <begin position="349"/>
        <end position="358"/>
    </location>
</feature>
<evidence type="ECO:0000313" key="3">
    <source>
        <dbReference type="EMBL" id="THU91073.1"/>
    </source>
</evidence>
<name>A0A4S8LQ28_DENBC</name>
<dbReference type="InterPro" id="IPR025165">
    <property type="entry name" value="DUF4100"/>
</dbReference>
<dbReference type="AlphaFoldDB" id="A0A4S8LQ28"/>
<gene>
    <name evidence="3" type="ORF">K435DRAFT_674857</name>
</gene>
<evidence type="ECO:0000259" key="2">
    <source>
        <dbReference type="Pfam" id="PF13352"/>
    </source>
</evidence>
<dbReference type="CDD" id="cd00303">
    <property type="entry name" value="retropepsin_like"/>
    <property type="match status" value="1"/>
</dbReference>
<feature type="region of interest" description="Disordered" evidence="1">
    <location>
        <begin position="207"/>
        <end position="234"/>
    </location>
</feature>
<reference evidence="3 4" key="1">
    <citation type="journal article" date="2019" name="Nat. Ecol. Evol.">
        <title>Megaphylogeny resolves global patterns of mushroom evolution.</title>
        <authorList>
            <person name="Varga T."/>
            <person name="Krizsan K."/>
            <person name="Foldi C."/>
            <person name="Dima B."/>
            <person name="Sanchez-Garcia M."/>
            <person name="Sanchez-Ramirez S."/>
            <person name="Szollosi G.J."/>
            <person name="Szarkandi J.G."/>
            <person name="Papp V."/>
            <person name="Albert L."/>
            <person name="Andreopoulos W."/>
            <person name="Angelini C."/>
            <person name="Antonin V."/>
            <person name="Barry K.W."/>
            <person name="Bougher N.L."/>
            <person name="Buchanan P."/>
            <person name="Buyck B."/>
            <person name="Bense V."/>
            <person name="Catcheside P."/>
            <person name="Chovatia M."/>
            <person name="Cooper J."/>
            <person name="Damon W."/>
            <person name="Desjardin D."/>
            <person name="Finy P."/>
            <person name="Geml J."/>
            <person name="Haridas S."/>
            <person name="Hughes K."/>
            <person name="Justo A."/>
            <person name="Karasinski D."/>
            <person name="Kautmanova I."/>
            <person name="Kiss B."/>
            <person name="Kocsube S."/>
            <person name="Kotiranta H."/>
            <person name="LaButti K.M."/>
            <person name="Lechner B.E."/>
            <person name="Liimatainen K."/>
            <person name="Lipzen A."/>
            <person name="Lukacs Z."/>
            <person name="Mihaltcheva S."/>
            <person name="Morgado L.N."/>
            <person name="Niskanen T."/>
            <person name="Noordeloos M.E."/>
            <person name="Ohm R.A."/>
            <person name="Ortiz-Santana B."/>
            <person name="Ovrebo C."/>
            <person name="Racz N."/>
            <person name="Riley R."/>
            <person name="Savchenko A."/>
            <person name="Shiryaev A."/>
            <person name="Soop K."/>
            <person name="Spirin V."/>
            <person name="Szebenyi C."/>
            <person name="Tomsovsky M."/>
            <person name="Tulloss R.E."/>
            <person name="Uehling J."/>
            <person name="Grigoriev I.V."/>
            <person name="Vagvolgyi C."/>
            <person name="Papp T."/>
            <person name="Martin F.M."/>
            <person name="Miettinen O."/>
            <person name="Hibbett D.S."/>
            <person name="Nagy L.G."/>
        </authorList>
    </citation>
    <scope>NUCLEOTIDE SEQUENCE [LARGE SCALE GENOMIC DNA]</scope>
    <source>
        <strain evidence="3 4">CBS 962.96</strain>
    </source>
</reference>
<dbReference type="Pfam" id="PF13352">
    <property type="entry name" value="DUF4100"/>
    <property type="match status" value="1"/>
</dbReference>
<dbReference type="SUPFAM" id="SSF50630">
    <property type="entry name" value="Acid proteases"/>
    <property type="match status" value="1"/>
</dbReference>
<dbReference type="InterPro" id="IPR021109">
    <property type="entry name" value="Peptidase_aspartic_dom_sf"/>
</dbReference>
<evidence type="ECO:0000256" key="1">
    <source>
        <dbReference type="SAM" id="MobiDB-lite"/>
    </source>
</evidence>
<feature type="compositionally biased region" description="Polar residues" evidence="1">
    <location>
        <begin position="429"/>
        <end position="452"/>
    </location>
</feature>
<feature type="region of interest" description="Disordered" evidence="1">
    <location>
        <begin position="398"/>
        <end position="505"/>
    </location>
</feature>
<feature type="region of interest" description="Disordered" evidence="1">
    <location>
        <begin position="349"/>
        <end position="369"/>
    </location>
</feature>
<feature type="compositionally biased region" description="Polar residues" evidence="1">
    <location>
        <begin position="494"/>
        <end position="505"/>
    </location>
</feature>
<evidence type="ECO:0000313" key="4">
    <source>
        <dbReference type="Proteomes" id="UP000297245"/>
    </source>
</evidence>
<feature type="compositionally biased region" description="Basic and acidic residues" evidence="1">
    <location>
        <begin position="409"/>
        <end position="428"/>
    </location>
</feature>
<feature type="compositionally biased region" description="Polar residues" evidence="1">
    <location>
        <begin position="213"/>
        <end position="233"/>
    </location>
</feature>
<proteinExistence type="predicted"/>
<accession>A0A4S8LQ28</accession>
<protein>
    <recommendedName>
        <fullName evidence="2">DUF4100 domain-containing protein</fullName>
    </recommendedName>
</protein>
<keyword evidence="4" id="KW-1185">Reference proteome</keyword>
<organism evidence="3 4">
    <name type="scientific">Dendrothele bispora (strain CBS 962.96)</name>
    <dbReference type="NCBI Taxonomy" id="1314807"/>
    <lineage>
        <taxon>Eukaryota</taxon>
        <taxon>Fungi</taxon>
        <taxon>Dikarya</taxon>
        <taxon>Basidiomycota</taxon>
        <taxon>Agaricomycotina</taxon>
        <taxon>Agaricomycetes</taxon>
        <taxon>Agaricomycetidae</taxon>
        <taxon>Agaricales</taxon>
        <taxon>Agaricales incertae sedis</taxon>
        <taxon>Dendrothele</taxon>
    </lineage>
</organism>
<feature type="domain" description="DUF4100" evidence="2">
    <location>
        <begin position="320"/>
        <end position="555"/>
    </location>
</feature>